<feature type="transmembrane region" description="Helical" evidence="6">
    <location>
        <begin position="48"/>
        <end position="75"/>
    </location>
</feature>
<dbReference type="EMBL" id="LPWD01000278">
    <property type="protein sequence ID" value="ODS02564.1"/>
    <property type="molecule type" value="Genomic_DNA"/>
</dbReference>
<dbReference type="Pfam" id="PF03739">
    <property type="entry name" value="LptF_LptG"/>
    <property type="match status" value="1"/>
</dbReference>
<dbReference type="NCBIfam" id="TIGR04407">
    <property type="entry name" value="LptF_YjgP"/>
    <property type="match status" value="1"/>
</dbReference>
<feature type="transmembrane region" description="Helical" evidence="6">
    <location>
        <begin position="285"/>
        <end position="301"/>
    </location>
</feature>
<sequence>MTLFSRYMFRQVTNAFLVMLLTLTAIVWLATALKELDLITSQGQGLVLFFQMTMLSLPSLMTLIAPNAVLMAALYTLDRMNGDSEIIVMTAAGATVWRLCSSLIALAAIVSVVILLVNVLLNPACMRALRDFITQVRADLISQVLQPGRFSSPESGLTFHIRDRSQSGELLGLLVQDERDSKQVMSYLAERGRILTNDDGNYLVMLDGYVHRYNAEDKDKAVQIIAFDQNMLDISEFAPKDSSGKELRPKERSMGGLIYPPDDDKIAQNNYGLLRAELHERLSTPLYPLVFIFVAIALMGQARTTRENRWGQILTAFGLAIGLRVAGLTANNLVVLNAWAVVLVYAIPVGAILIAAWVAQVRMSPELRSKLNFELKLQLKNIRFWAGRGMQAE</sequence>
<comment type="subcellular location">
    <subcellularLocation>
        <location evidence="1">Cell membrane</location>
        <topology evidence="1">Multi-pass membrane protein</topology>
    </subcellularLocation>
</comment>
<organism evidence="7 8">
    <name type="scientific">Methyloceanibacter marginalis</name>
    <dbReference type="NCBI Taxonomy" id="1774971"/>
    <lineage>
        <taxon>Bacteria</taxon>
        <taxon>Pseudomonadati</taxon>
        <taxon>Pseudomonadota</taxon>
        <taxon>Alphaproteobacteria</taxon>
        <taxon>Hyphomicrobiales</taxon>
        <taxon>Hyphomicrobiaceae</taxon>
        <taxon>Methyloceanibacter</taxon>
    </lineage>
</organism>
<keyword evidence="5 6" id="KW-0472">Membrane</keyword>
<evidence type="ECO:0000313" key="7">
    <source>
        <dbReference type="EMBL" id="ODS02564.1"/>
    </source>
</evidence>
<evidence type="ECO:0000256" key="6">
    <source>
        <dbReference type="SAM" id="Phobius"/>
    </source>
</evidence>
<evidence type="ECO:0000256" key="5">
    <source>
        <dbReference type="ARBA" id="ARBA00023136"/>
    </source>
</evidence>
<evidence type="ECO:0000256" key="1">
    <source>
        <dbReference type="ARBA" id="ARBA00004651"/>
    </source>
</evidence>
<feature type="transmembrane region" description="Helical" evidence="6">
    <location>
        <begin position="313"/>
        <end position="330"/>
    </location>
</feature>
<evidence type="ECO:0000256" key="3">
    <source>
        <dbReference type="ARBA" id="ARBA00022692"/>
    </source>
</evidence>
<dbReference type="InterPro" id="IPR005495">
    <property type="entry name" value="LptG/LptF_permease"/>
</dbReference>
<dbReference type="GO" id="GO:0043190">
    <property type="term" value="C:ATP-binding cassette (ABC) transporter complex"/>
    <property type="evidence" value="ECO:0007669"/>
    <property type="project" value="InterPro"/>
</dbReference>
<gene>
    <name evidence="7" type="ORF">AUC71_14640</name>
</gene>
<keyword evidence="4 6" id="KW-1133">Transmembrane helix</keyword>
<proteinExistence type="predicted"/>
<feature type="transmembrane region" description="Helical" evidence="6">
    <location>
        <begin position="96"/>
        <end position="121"/>
    </location>
</feature>
<dbReference type="PANTHER" id="PTHR33529:SF6">
    <property type="entry name" value="YJGP_YJGQ FAMILY PERMEASE"/>
    <property type="match status" value="1"/>
</dbReference>
<dbReference type="PANTHER" id="PTHR33529">
    <property type="entry name" value="SLR0882 PROTEIN-RELATED"/>
    <property type="match status" value="1"/>
</dbReference>
<accession>A0A1E3W9R9</accession>
<dbReference type="Proteomes" id="UP000095042">
    <property type="component" value="Unassembled WGS sequence"/>
</dbReference>
<keyword evidence="2" id="KW-1003">Cell membrane</keyword>
<evidence type="ECO:0000313" key="8">
    <source>
        <dbReference type="Proteomes" id="UP000095042"/>
    </source>
</evidence>
<reference evidence="7 8" key="1">
    <citation type="journal article" date="2016" name="Environ. Microbiol.">
        <title>New Methyloceanibacter diversity from North Sea sediments includes methanotroph containing solely the soluble methane monooxygenase.</title>
        <authorList>
            <person name="Vekeman B."/>
            <person name="Kerckhof F.M."/>
            <person name="Cremers G."/>
            <person name="de Vos P."/>
            <person name="Vandamme P."/>
            <person name="Boon N."/>
            <person name="Op den Camp H.J."/>
            <person name="Heylen K."/>
        </authorList>
    </citation>
    <scope>NUCLEOTIDE SEQUENCE [LARGE SCALE GENOMIC DNA]</scope>
    <source>
        <strain evidence="7 8">R-67177</strain>
    </source>
</reference>
<protein>
    <submittedName>
        <fullName evidence="7">Uncharacterized protein</fullName>
    </submittedName>
</protein>
<dbReference type="GO" id="GO:0015920">
    <property type="term" value="P:lipopolysaccharide transport"/>
    <property type="evidence" value="ECO:0007669"/>
    <property type="project" value="TreeGrafter"/>
</dbReference>
<keyword evidence="3 6" id="KW-0812">Transmembrane</keyword>
<dbReference type="InterPro" id="IPR030922">
    <property type="entry name" value="LptF"/>
</dbReference>
<evidence type="ECO:0000256" key="4">
    <source>
        <dbReference type="ARBA" id="ARBA00022989"/>
    </source>
</evidence>
<evidence type="ECO:0000256" key="2">
    <source>
        <dbReference type="ARBA" id="ARBA00022475"/>
    </source>
</evidence>
<comment type="caution">
    <text evidence="7">The sequence shown here is derived from an EMBL/GenBank/DDBJ whole genome shotgun (WGS) entry which is preliminary data.</text>
</comment>
<keyword evidence="8" id="KW-1185">Reference proteome</keyword>
<feature type="transmembrane region" description="Helical" evidence="6">
    <location>
        <begin position="336"/>
        <end position="359"/>
    </location>
</feature>
<dbReference type="GO" id="GO:0055085">
    <property type="term" value="P:transmembrane transport"/>
    <property type="evidence" value="ECO:0007669"/>
    <property type="project" value="InterPro"/>
</dbReference>
<name>A0A1E3W9R9_9HYPH</name>
<dbReference type="AlphaFoldDB" id="A0A1E3W9R9"/>